<dbReference type="Proteomes" id="UP001139502">
    <property type="component" value="Unassembled WGS sequence"/>
</dbReference>
<sequence length="325" mass="34788">MSPATSSSRVLATFCAGVLVACVAAGGALALISHFAYGPVAQVRTYFEAIQDGQGGRALSLLNAEVPQGDGAVMDGKPLRQAARSIEDVRYEVVEKDDDAATVRAEYRINDADASTDFALHRTGTWGGLFTTWEIDPVELPVLKVSAPTTGAATLNQRKVGVPQGGQSFPVFYPGVYAADYASDLLSAPEVTTTVTVPDRPVDPLKLAVEPSQKVKDSVKAQVGEQLARCTQQDTLYPAGCPFEYDFDGRVDGDVVWSITQYPNASAKVRSDGDWELVNPSGSARVDFQQMDLYTGEVSKVSQTVKFTVEADIQPEGDDVVVTLR</sequence>
<comment type="caution">
    <text evidence="1">The sequence shown here is derived from an EMBL/GenBank/DDBJ whole genome shotgun (WGS) entry which is preliminary data.</text>
</comment>
<reference evidence="1" key="1">
    <citation type="submission" date="2022-06" db="EMBL/GenBank/DDBJ databases">
        <title>Rothia sp. isolated from sandalwood seedling.</title>
        <authorList>
            <person name="Tuikhar N."/>
            <person name="Kirdat K."/>
            <person name="Thorat V."/>
            <person name="Swetha P."/>
            <person name="Padma S."/>
            <person name="Sundararaj R."/>
            <person name="Yadav A."/>
        </authorList>
    </citation>
    <scope>NUCLEOTIDE SEQUENCE</scope>
    <source>
        <strain evidence="1">AR01</strain>
    </source>
</reference>
<name>A0A9X2H995_9MICC</name>
<protein>
    <submittedName>
        <fullName evidence="1">Uncharacterized protein</fullName>
    </submittedName>
</protein>
<dbReference type="RefSeq" id="WP_254165668.1">
    <property type="nucleotide sequence ID" value="NZ_JANAFB010000009.1"/>
</dbReference>
<evidence type="ECO:0000313" key="1">
    <source>
        <dbReference type="EMBL" id="MCP3425444.1"/>
    </source>
</evidence>
<evidence type="ECO:0000313" key="2">
    <source>
        <dbReference type="Proteomes" id="UP001139502"/>
    </source>
</evidence>
<proteinExistence type="predicted"/>
<gene>
    <name evidence="1" type="ORF">NBM05_05270</name>
</gene>
<dbReference type="EMBL" id="JANAFB010000009">
    <property type="protein sequence ID" value="MCP3425444.1"/>
    <property type="molecule type" value="Genomic_DNA"/>
</dbReference>
<dbReference type="AlphaFoldDB" id="A0A9X2H995"/>
<organism evidence="1 2">
    <name type="scientific">Rothia santali</name>
    <dbReference type="NCBI Taxonomy" id="2949643"/>
    <lineage>
        <taxon>Bacteria</taxon>
        <taxon>Bacillati</taxon>
        <taxon>Actinomycetota</taxon>
        <taxon>Actinomycetes</taxon>
        <taxon>Micrococcales</taxon>
        <taxon>Micrococcaceae</taxon>
        <taxon>Rothia</taxon>
    </lineage>
</organism>
<accession>A0A9X2H995</accession>
<keyword evidence="2" id="KW-1185">Reference proteome</keyword>